<evidence type="ECO:0000313" key="3">
    <source>
        <dbReference type="Proteomes" id="UP000473325"/>
    </source>
</evidence>
<reference evidence="2 3" key="1">
    <citation type="submission" date="2019-12" db="EMBL/GenBank/DDBJ databases">
        <authorList>
            <person name="Kun Z."/>
        </authorList>
    </citation>
    <scope>NUCLEOTIDE SEQUENCE [LARGE SCALE GENOMIC DNA]</scope>
    <source>
        <strain evidence="2 3">YIM 123512</strain>
    </source>
</reference>
<dbReference type="InterPro" id="IPR011129">
    <property type="entry name" value="CSD"/>
</dbReference>
<feature type="domain" description="CSD" evidence="1">
    <location>
        <begin position="59"/>
        <end position="126"/>
    </location>
</feature>
<accession>A0A6L7EVK3</accession>
<dbReference type="PANTHER" id="PTHR46565">
    <property type="entry name" value="COLD SHOCK DOMAIN PROTEIN 2"/>
    <property type="match status" value="1"/>
</dbReference>
<evidence type="ECO:0000313" key="2">
    <source>
        <dbReference type="EMBL" id="MXG91507.1"/>
    </source>
</evidence>
<dbReference type="AlphaFoldDB" id="A0A6L7EVK3"/>
<organism evidence="2 3">
    <name type="scientific">Nocardioides flavescens</name>
    <dbReference type="NCBI Taxonomy" id="2691959"/>
    <lineage>
        <taxon>Bacteria</taxon>
        <taxon>Bacillati</taxon>
        <taxon>Actinomycetota</taxon>
        <taxon>Actinomycetes</taxon>
        <taxon>Propionibacteriales</taxon>
        <taxon>Nocardioidaceae</taxon>
        <taxon>Nocardioides</taxon>
    </lineage>
</organism>
<dbReference type="PANTHER" id="PTHR46565:SF20">
    <property type="entry name" value="COLD SHOCK DOMAIN-CONTAINING PROTEIN 4"/>
    <property type="match status" value="1"/>
</dbReference>
<dbReference type="GO" id="GO:0003676">
    <property type="term" value="F:nucleic acid binding"/>
    <property type="evidence" value="ECO:0007669"/>
    <property type="project" value="InterPro"/>
</dbReference>
<keyword evidence="3" id="KW-1185">Reference proteome</keyword>
<proteinExistence type="predicted"/>
<evidence type="ECO:0000259" key="1">
    <source>
        <dbReference type="PROSITE" id="PS51857"/>
    </source>
</evidence>
<comment type="caution">
    <text evidence="2">The sequence shown here is derived from an EMBL/GenBank/DDBJ whole genome shotgun (WGS) entry which is preliminary data.</text>
</comment>
<dbReference type="SMART" id="SM00357">
    <property type="entry name" value="CSP"/>
    <property type="match status" value="1"/>
</dbReference>
<dbReference type="InterPro" id="IPR012340">
    <property type="entry name" value="NA-bd_OB-fold"/>
</dbReference>
<sequence length="128" mass="14570">MNERPGRTSDQACHWAVVRDRSCVRRSATWGTLAADLLPRFEAVESDLDIRRVDLRGVERAGTVRWFKPDKGYGRITADDGEVLFVHFSDIQAEGYRFLEEGQRVTFSWRGGLAAQGRHHAEQVRLLG</sequence>
<dbReference type="EMBL" id="WUEK01000013">
    <property type="protein sequence ID" value="MXG91507.1"/>
    <property type="molecule type" value="Genomic_DNA"/>
</dbReference>
<dbReference type="PROSITE" id="PS51857">
    <property type="entry name" value="CSD_2"/>
    <property type="match status" value="1"/>
</dbReference>
<gene>
    <name evidence="2" type="ORF">GRQ65_18330</name>
</gene>
<dbReference type="InterPro" id="IPR002059">
    <property type="entry name" value="CSP_DNA-bd"/>
</dbReference>
<dbReference type="Pfam" id="PF00313">
    <property type="entry name" value="CSD"/>
    <property type="match status" value="1"/>
</dbReference>
<dbReference type="PRINTS" id="PR00050">
    <property type="entry name" value="COLDSHOCK"/>
</dbReference>
<dbReference type="Proteomes" id="UP000473325">
    <property type="component" value="Unassembled WGS sequence"/>
</dbReference>
<name>A0A6L7EVK3_9ACTN</name>
<dbReference type="Gene3D" id="2.40.50.140">
    <property type="entry name" value="Nucleic acid-binding proteins"/>
    <property type="match status" value="1"/>
</dbReference>
<protein>
    <recommendedName>
        <fullName evidence="1">CSD domain-containing protein</fullName>
    </recommendedName>
</protein>
<dbReference type="SUPFAM" id="SSF50249">
    <property type="entry name" value="Nucleic acid-binding proteins"/>
    <property type="match status" value="1"/>
</dbReference>